<dbReference type="InterPro" id="IPR023614">
    <property type="entry name" value="Porin_dom_sf"/>
</dbReference>
<protein>
    <submittedName>
        <fullName evidence="5">Outer membrane porin, OprD family</fullName>
    </submittedName>
</protein>
<dbReference type="PANTHER" id="PTHR34596:SF2">
    <property type="entry name" value="CHITOPORIN"/>
    <property type="match status" value="1"/>
</dbReference>
<dbReference type="Proteomes" id="UP000198407">
    <property type="component" value="Unassembled WGS sequence"/>
</dbReference>
<dbReference type="OrthoDB" id="6759120at2"/>
<keyword evidence="3 4" id="KW-0732">Signal</keyword>
<dbReference type="Gene3D" id="2.40.160.10">
    <property type="entry name" value="Porin"/>
    <property type="match status" value="1"/>
</dbReference>
<keyword evidence="6" id="KW-1185">Reference proteome</keyword>
<evidence type="ECO:0000256" key="1">
    <source>
        <dbReference type="ARBA" id="ARBA00009075"/>
    </source>
</evidence>
<evidence type="ECO:0000256" key="4">
    <source>
        <dbReference type="SAM" id="SignalP"/>
    </source>
</evidence>
<dbReference type="SUPFAM" id="SSF56935">
    <property type="entry name" value="Porins"/>
    <property type="match status" value="1"/>
</dbReference>
<dbReference type="EMBL" id="FZOL01000007">
    <property type="protein sequence ID" value="SNS43117.1"/>
    <property type="molecule type" value="Genomic_DNA"/>
</dbReference>
<evidence type="ECO:0000256" key="3">
    <source>
        <dbReference type="ARBA" id="ARBA00022729"/>
    </source>
</evidence>
<dbReference type="PANTHER" id="PTHR34596">
    <property type="entry name" value="CHITOPORIN"/>
    <property type="match status" value="1"/>
</dbReference>
<organism evidence="5 6">
    <name type="scientific">Pseudomonas japonica</name>
    <dbReference type="NCBI Taxonomy" id="256466"/>
    <lineage>
        <taxon>Bacteria</taxon>
        <taxon>Pseudomonadati</taxon>
        <taxon>Pseudomonadota</taxon>
        <taxon>Gammaproteobacteria</taxon>
        <taxon>Pseudomonadales</taxon>
        <taxon>Pseudomonadaceae</taxon>
        <taxon>Pseudomonas</taxon>
    </lineage>
</organism>
<sequence length="423" mass="46609">MHPFMLRALGLLPFVLLSPVCAAGFVEDSKASLTARNYYFDRDFKGTSAQSAAREWAQGFIVRFNSGFTEGPVGFGLNAQGMLGIKLDSSPDRVGTGLLPYDPASREANDEYSELGLTAKMKVSKTELQAGTISTLLPVMFASPSRLLPQTLRGTYLRSEDIDRLTLHAGWLDRMNQRDSSNYQKFSVAAPNGRFNGKAESDQFLFLGADYRWSDALTLKYYHATLRDLYRKDFVGFEHVQALGAGRLKSDVRYFVAGEDGAANAGIVDNRNLGMMFTYSLGAHALGAGYMHLSGDSAMPYVAGTEPLVVTEGSLSSEFINADERSWQVKYDYDFGGLGVPGLKGMLRYIDGSNISLPTALGGDDRHERETDVEVSYVVQSGTFKGVGLRVRHAWYRNDFAPAATFRDGNELRVNVDYTLALW</sequence>
<dbReference type="STRING" id="1215104.GCA_000730585_03494"/>
<feature type="chain" id="PRO_5011298663" evidence="4">
    <location>
        <begin position="23"/>
        <end position="423"/>
    </location>
</feature>
<gene>
    <name evidence="5" type="ORF">SAMN05444352_107242</name>
</gene>
<dbReference type="GO" id="GO:0015288">
    <property type="term" value="F:porin activity"/>
    <property type="evidence" value="ECO:0007669"/>
    <property type="project" value="TreeGrafter"/>
</dbReference>
<dbReference type="Pfam" id="PF03573">
    <property type="entry name" value="OprD"/>
    <property type="match status" value="1"/>
</dbReference>
<dbReference type="InterPro" id="IPR005318">
    <property type="entry name" value="OM_porin_bac"/>
</dbReference>
<evidence type="ECO:0000256" key="2">
    <source>
        <dbReference type="ARBA" id="ARBA00022448"/>
    </source>
</evidence>
<keyword evidence="2" id="KW-0813">Transport</keyword>
<comment type="similarity">
    <text evidence="1">Belongs to the outer membrane porin (Opr) (TC 1.B.25) family.</text>
</comment>
<dbReference type="AlphaFoldDB" id="A0A239EET5"/>
<feature type="signal peptide" evidence="4">
    <location>
        <begin position="1"/>
        <end position="22"/>
    </location>
</feature>
<evidence type="ECO:0000313" key="5">
    <source>
        <dbReference type="EMBL" id="SNS43117.1"/>
    </source>
</evidence>
<name>A0A239EET5_9PSED</name>
<dbReference type="RefSeq" id="WP_042123568.1">
    <property type="nucleotide sequence ID" value="NZ_FZOL01000007.1"/>
</dbReference>
<reference evidence="6" key="1">
    <citation type="submission" date="2017-06" db="EMBL/GenBank/DDBJ databases">
        <authorList>
            <person name="Varghese N."/>
            <person name="Submissions S."/>
        </authorList>
    </citation>
    <scope>NUCLEOTIDE SEQUENCE [LARGE SCALE GENOMIC DNA]</scope>
    <source>
        <strain evidence="6">DSM 22348</strain>
    </source>
</reference>
<evidence type="ECO:0000313" key="6">
    <source>
        <dbReference type="Proteomes" id="UP000198407"/>
    </source>
</evidence>
<proteinExistence type="inferred from homology"/>
<accession>A0A239EET5</accession>
<dbReference type="GO" id="GO:0016020">
    <property type="term" value="C:membrane"/>
    <property type="evidence" value="ECO:0007669"/>
    <property type="project" value="InterPro"/>
</dbReference>